<feature type="compositionally biased region" description="Basic and acidic residues" evidence="2">
    <location>
        <begin position="185"/>
        <end position="201"/>
    </location>
</feature>
<evidence type="ECO:0000256" key="2">
    <source>
        <dbReference type="SAM" id="MobiDB-lite"/>
    </source>
</evidence>
<dbReference type="Gene3D" id="3.30.60.190">
    <property type="match status" value="1"/>
</dbReference>
<evidence type="ECO:0000313" key="4">
    <source>
        <dbReference type="EMBL" id="PXF41511.1"/>
    </source>
</evidence>
<name>A0A2V3IHE8_9FLOR</name>
<keyword evidence="1" id="KW-0862">Zinc</keyword>
<reference evidence="4 5" key="1">
    <citation type="journal article" date="2018" name="Mol. Biol. Evol.">
        <title>Analysis of the draft genome of the red seaweed Gracilariopsis chorda provides insights into genome size evolution in Rhodophyta.</title>
        <authorList>
            <person name="Lee J."/>
            <person name="Yang E.C."/>
            <person name="Graf L."/>
            <person name="Yang J.H."/>
            <person name="Qiu H."/>
            <person name="Zel Zion U."/>
            <person name="Chan C.X."/>
            <person name="Stephens T.G."/>
            <person name="Weber A.P.M."/>
            <person name="Boo G.H."/>
            <person name="Boo S.M."/>
            <person name="Kim K.M."/>
            <person name="Shin Y."/>
            <person name="Jung M."/>
            <person name="Lee S.J."/>
            <person name="Yim H.S."/>
            <person name="Lee J.H."/>
            <person name="Bhattacharya D."/>
            <person name="Yoon H.S."/>
        </authorList>
    </citation>
    <scope>NUCLEOTIDE SEQUENCE [LARGE SCALE GENOMIC DNA]</scope>
    <source>
        <strain evidence="4 5">SKKU-2015</strain>
        <tissue evidence="4">Whole body</tissue>
    </source>
</reference>
<dbReference type="AlphaFoldDB" id="A0A2V3IHE8"/>
<dbReference type="Pfam" id="PF04438">
    <property type="entry name" value="zf-HIT"/>
    <property type="match status" value="1"/>
</dbReference>
<evidence type="ECO:0000313" key="5">
    <source>
        <dbReference type="Proteomes" id="UP000247409"/>
    </source>
</evidence>
<dbReference type="OrthoDB" id="5994at2759"/>
<dbReference type="InterPro" id="IPR007529">
    <property type="entry name" value="Znf_HIT"/>
</dbReference>
<dbReference type="PROSITE" id="PS51083">
    <property type="entry name" value="ZF_HIT"/>
    <property type="match status" value="1"/>
</dbReference>
<dbReference type="EMBL" id="NBIV01000211">
    <property type="protein sequence ID" value="PXF41511.1"/>
    <property type="molecule type" value="Genomic_DNA"/>
</dbReference>
<organism evidence="4 5">
    <name type="scientific">Gracilariopsis chorda</name>
    <dbReference type="NCBI Taxonomy" id="448386"/>
    <lineage>
        <taxon>Eukaryota</taxon>
        <taxon>Rhodophyta</taxon>
        <taxon>Florideophyceae</taxon>
        <taxon>Rhodymeniophycidae</taxon>
        <taxon>Gracilariales</taxon>
        <taxon>Gracilariaceae</taxon>
        <taxon>Gracilariopsis</taxon>
    </lineage>
</organism>
<gene>
    <name evidence="4" type="ORF">BWQ96_08767</name>
</gene>
<dbReference type="PANTHER" id="PTHR15555:SF0">
    <property type="entry name" value="ZINC FINGER HIT DOMAIN-CONTAINING PROTEIN 2"/>
    <property type="match status" value="1"/>
</dbReference>
<dbReference type="InterPro" id="IPR039646">
    <property type="entry name" value="ZNHIT2"/>
</dbReference>
<comment type="caution">
    <text evidence="4">The sequence shown here is derived from an EMBL/GenBank/DDBJ whole genome shotgun (WGS) entry which is preliminary data.</text>
</comment>
<feature type="domain" description="HIT-type" evidence="3">
    <location>
        <begin position="6"/>
        <end position="39"/>
    </location>
</feature>
<dbReference type="STRING" id="448386.A0A2V3IHE8"/>
<keyword evidence="1" id="KW-0863">Zinc-finger</keyword>
<accession>A0A2V3IHE8</accession>
<keyword evidence="5" id="KW-1185">Reference proteome</keyword>
<protein>
    <recommendedName>
        <fullName evidence="3">HIT-type domain-containing protein</fullName>
    </recommendedName>
</protein>
<dbReference type="GO" id="GO:0008270">
    <property type="term" value="F:zinc ion binding"/>
    <property type="evidence" value="ECO:0007669"/>
    <property type="project" value="UniProtKB-UniRule"/>
</dbReference>
<feature type="compositionally biased region" description="Basic and acidic residues" evidence="2">
    <location>
        <begin position="146"/>
        <end position="155"/>
    </location>
</feature>
<evidence type="ECO:0000256" key="1">
    <source>
        <dbReference type="PROSITE-ProRule" id="PRU00453"/>
    </source>
</evidence>
<sequence length="477" mass="53993">MADASCILGDCKKEAPYRCPRCEAYYCSVKCYRAHSETCVNAFAHEANRPLVGVKPTEHQRTRFNKLLNNLRNAPEWEALDTTDLHAFESSDTGQSEEPSAEDENNSNEPHVLEELIDSLDEAGRDALFTVLHSAMERACGSESPPNRERGKGEDPDAPNKPQRTHTLDDSAAKTGFAIRGSLQKTEKQGDRRKENTFETRPEDTVTVLEELVEDMEEREVSYDEILSRLPSHIVDEFHEKMKQHNLHETLKPWTPWWCVGHRIEEQVTLNTECADEQYPEPAALPPLPKKSDLLVTPEIPQFNASPYVINSVIDVLASICLTLRLHDGDCLSDASHAARTMWNYSSVLSSDARYKTENQACWACVQAISETDDNHLAFSILQDVALVLGGSCDWVSRCLFYGQSLLQASLNEVVDKNSRKIIKRRMRKVGYLVAWSLCQPSSKFGDASRRVDSFVEIEQGRREELRIARRVVQQVK</sequence>
<dbReference type="CDD" id="cd23024">
    <property type="entry name" value="zf-HIT_ZNHIT2-3"/>
    <property type="match status" value="1"/>
</dbReference>
<keyword evidence="1" id="KW-0479">Metal-binding</keyword>
<dbReference type="PANTHER" id="PTHR15555">
    <property type="entry name" value="ZINC FINGER HIT DOMAIN CONTAINING PROTEIN 2 PROTEIN FON -RELATED"/>
    <property type="match status" value="1"/>
</dbReference>
<evidence type="ECO:0000259" key="3">
    <source>
        <dbReference type="PROSITE" id="PS51083"/>
    </source>
</evidence>
<dbReference type="SUPFAM" id="SSF144232">
    <property type="entry name" value="HIT/MYND zinc finger-like"/>
    <property type="match status" value="1"/>
</dbReference>
<dbReference type="Proteomes" id="UP000247409">
    <property type="component" value="Unassembled WGS sequence"/>
</dbReference>
<proteinExistence type="predicted"/>
<feature type="region of interest" description="Disordered" evidence="2">
    <location>
        <begin position="137"/>
        <end position="201"/>
    </location>
</feature>
<feature type="region of interest" description="Disordered" evidence="2">
    <location>
        <begin position="89"/>
        <end position="109"/>
    </location>
</feature>